<dbReference type="InterPro" id="IPR050330">
    <property type="entry name" value="Bact_OuterMem_StrucFunc"/>
</dbReference>
<organism evidence="7 8">
    <name type="scientific">Siphonobacter curvatus</name>
    <dbReference type="NCBI Taxonomy" id="2094562"/>
    <lineage>
        <taxon>Bacteria</taxon>
        <taxon>Pseudomonadati</taxon>
        <taxon>Bacteroidota</taxon>
        <taxon>Cytophagia</taxon>
        <taxon>Cytophagales</taxon>
        <taxon>Cytophagaceae</taxon>
        <taxon>Siphonobacter</taxon>
    </lineage>
</organism>
<feature type="repeat" description="TPR" evidence="4">
    <location>
        <begin position="46"/>
        <end position="79"/>
    </location>
</feature>
<name>A0A2S7ITM2_9BACT</name>
<dbReference type="InterPro" id="IPR006664">
    <property type="entry name" value="OMP_bac"/>
</dbReference>
<dbReference type="Proteomes" id="UP000239590">
    <property type="component" value="Unassembled WGS sequence"/>
</dbReference>
<dbReference type="PANTHER" id="PTHR30329:SF21">
    <property type="entry name" value="LIPOPROTEIN YIAD-RELATED"/>
    <property type="match status" value="1"/>
</dbReference>
<evidence type="ECO:0000259" key="6">
    <source>
        <dbReference type="PROSITE" id="PS51123"/>
    </source>
</evidence>
<dbReference type="InterPro" id="IPR006665">
    <property type="entry name" value="OmpA-like"/>
</dbReference>
<reference evidence="8" key="1">
    <citation type="submission" date="2018-02" db="EMBL/GenBank/DDBJ databases">
        <title>Genome sequencing of Solimonas sp. HR-BB.</title>
        <authorList>
            <person name="Lee Y."/>
            <person name="Jeon C.O."/>
        </authorList>
    </citation>
    <scope>NUCLEOTIDE SEQUENCE [LARGE SCALE GENOMIC DNA]</scope>
    <source>
        <strain evidence="8">HR-U</strain>
    </source>
</reference>
<dbReference type="CDD" id="cd07185">
    <property type="entry name" value="OmpA_C-like"/>
    <property type="match status" value="1"/>
</dbReference>
<dbReference type="Pfam" id="PF13432">
    <property type="entry name" value="TPR_16"/>
    <property type="match status" value="1"/>
</dbReference>
<evidence type="ECO:0000256" key="1">
    <source>
        <dbReference type="ARBA" id="ARBA00004442"/>
    </source>
</evidence>
<dbReference type="GO" id="GO:0009279">
    <property type="term" value="C:cell outer membrane"/>
    <property type="evidence" value="ECO:0007669"/>
    <property type="project" value="UniProtKB-SubCell"/>
</dbReference>
<dbReference type="OrthoDB" id="9809364at2"/>
<keyword evidence="7" id="KW-0282">Flagellum</keyword>
<dbReference type="PANTHER" id="PTHR30329">
    <property type="entry name" value="STATOR ELEMENT OF FLAGELLAR MOTOR COMPLEX"/>
    <property type="match status" value="1"/>
</dbReference>
<keyword evidence="8" id="KW-1185">Reference proteome</keyword>
<gene>
    <name evidence="7" type="ORF">C5O19_09115</name>
</gene>
<dbReference type="Gene3D" id="3.30.1330.60">
    <property type="entry name" value="OmpA-like domain"/>
    <property type="match status" value="1"/>
</dbReference>
<dbReference type="CDD" id="cd15482">
    <property type="entry name" value="Sialidase_non-viral"/>
    <property type="match status" value="1"/>
</dbReference>
<feature type="domain" description="OmpA-like" evidence="6">
    <location>
        <begin position="513"/>
        <end position="627"/>
    </location>
</feature>
<protein>
    <submittedName>
        <fullName evidence="7">Flagellar motor protein MotB</fullName>
    </submittedName>
</protein>
<keyword evidence="7" id="KW-0969">Cilium</keyword>
<evidence type="ECO:0000313" key="7">
    <source>
        <dbReference type="EMBL" id="PQA61061.1"/>
    </source>
</evidence>
<dbReference type="PROSITE" id="PS50005">
    <property type="entry name" value="TPR"/>
    <property type="match status" value="1"/>
</dbReference>
<evidence type="ECO:0000313" key="8">
    <source>
        <dbReference type="Proteomes" id="UP000239590"/>
    </source>
</evidence>
<evidence type="ECO:0000256" key="4">
    <source>
        <dbReference type="PROSITE-ProRule" id="PRU00339"/>
    </source>
</evidence>
<dbReference type="SUPFAM" id="SSF48452">
    <property type="entry name" value="TPR-like"/>
    <property type="match status" value="1"/>
</dbReference>
<dbReference type="Gene3D" id="2.120.10.30">
    <property type="entry name" value="TolB, C-terminal domain"/>
    <property type="match status" value="1"/>
</dbReference>
<proteinExistence type="predicted"/>
<dbReference type="InterPro" id="IPR011659">
    <property type="entry name" value="WD40"/>
</dbReference>
<keyword evidence="7" id="KW-0966">Cell projection</keyword>
<evidence type="ECO:0000256" key="3">
    <source>
        <dbReference type="ARBA" id="ARBA00023237"/>
    </source>
</evidence>
<comment type="caution">
    <text evidence="7">The sequence shown here is derived from an EMBL/GenBank/DDBJ whole genome shotgun (WGS) entry which is preliminary data.</text>
</comment>
<dbReference type="AlphaFoldDB" id="A0A2S7ITM2"/>
<dbReference type="EMBL" id="PTRA01000001">
    <property type="protein sequence ID" value="PQA61061.1"/>
    <property type="molecule type" value="Genomic_DNA"/>
</dbReference>
<dbReference type="InterPro" id="IPR036737">
    <property type="entry name" value="OmpA-like_sf"/>
</dbReference>
<keyword evidence="3" id="KW-0998">Cell outer membrane</keyword>
<dbReference type="PRINTS" id="PR01021">
    <property type="entry name" value="OMPADOMAIN"/>
</dbReference>
<dbReference type="Gene3D" id="1.25.40.10">
    <property type="entry name" value="Tetratricopeptide repeat domain"/>
    <property type="match status" value="1"/>
</dbReference>
<dbReference type="SMART" id="SM00028">
    <property type="entry name" value="TPR"/>
    <property type="match status" value="2"/>
</dbReference>
<dbReference type="SUPFAM" id="SSF82171">
    <property type="entry name" value="DPP6 N-terminal domain-like"/>
    <property type="match status" value="1"/>
</dbReference>
<dbReference type="SUPFAM" id="SSF103088">
    <property type="entry name" value="OmpA-like"/>
    <property type="match status" value="1"/>
</dbReference>
<dbReference type="InterPro" id="IPR011990">
    <property type="entry name" value="TPR-like_helical_dom_sf"/>
</dbReference>
<keyword evidence="2 5" id="KW-0472">Membrane</keyword>
<dbReference type="InterPro" id="IPR011042">
    <property type="entry name" value="6-blade_b-propeller_TolB-like"/>
</dbReference>
<accession>A0A2S7ITM2</accession>
<dbReference type="PROSITE" id="PS51123">
    <property type="entry name" value="OMPA_2"/>
    <property type="match status" value="1"/>
</dbReference>
<dbReference type="Pfam" id="PF07676">
    <property type="entry name" value="PD40"/>
    <property type="match status" value="3"/>
</dbReference>
<dbReference type="Pfam" id="PF00691">
    <property type="entry name" value="OmpA"/>
    <property type="match status" value="1"/>
</dbReference>
<comment type="subcellular location">
    <subcellularLocation>
        <location evidence="1">Cell outer membrane</location>
    </subcellularLocation>
</comment>
<evidence type="ECO:0000256" key="5">
    <source>
        <dbReference type="PROSITE-ProRule" id="PRU00473"/>
    </source>
</evidence>
<dbReference type="InterPro" id="IPR019734">
    <property type="entry name" value="TPR_rpt"/>
</dbReference>
<sequence>MTPELQAQDRRALDAYEKGQKALANRDLPGARKEFQRAVERDESYGEAYFRLAQLAEYDRNLDQAAVQYEKAITLKPESPEVQPAYLWLGSHYLRRGQYTQATPLLQKYITGQQALTKPTAAQKIALKRASRMLEVCRFSEEAIKRPLTVQVKRLPDAVNGFESQYFPVLTADRQTLFFTGIEQENGDENLYTSAYTEEAGWTKPRLLPGAINTTENEGTSSISADGRTLVFTVCQSRLRHGFGNCDLYISYRNGQEWSEPENLGPEVNSGAWESQPTLSPDGRVLFFVSDRPGGIGKRDIWMSRKDSLGRWLPCVNAGAAINTTEDEVSPFLHANGRSLFFASDGYTGLGGFDLWLSEFDGTRFSKPENLGYPINTHEDQVALYITADGRKGYYSQEERIRADRHQSRLWELDVPEALASRFKRANVLKGTIVDAANQKPLAANLEVINLKTNATEALLRSDAKTGEYAVVLTDGNEYAVFVNRPGYLYKSLSFDFSGKSTDKVLNMALESIRKDQHEVLKNVFFESGRWNLQEKSQAELEKLVRLLKENPSVSVEISGHTDDVGEDKNNLELSLKRARSVMEYLAAHGIAATRVKAVGLGETRPVVPNTSEENRAQNRRIEVKIL</sequence>
<evidence type="ECO:0000256" key="2">
    <source>
        <dbReference type="ARBA" id="ARBA00023136"/>
    </source>
</evidence>
<keyword evidence="4" id="KW-0802">TPR repeat</keyword>